<dbReference type="OrthoDB" id="1914670at2759"/>
<proteinExistence type="predicted"/>
<protein>
    <recommendedName>
        <fullName evidence="6">Late embryogenesis abundant protein LEA-2 subgroup domain-containing protein</fullName>
    </recommendedName>
</protein>
<dbReference type="InterPro" id="IPR044839">
    <property type="entry name" value="NDR1-like"/>
</dbReference>
<keyword evidence="3" id="KW-0812">Transmembrane</keyword>
<keyword evidence="5" id="KW-1185">Reference proteome</keyword>
<dbReference type="PANTHER" id="PTHR31415:SF52">
    <property type="entry name" value="LATE EMBRYOGENESIS ABUNDANT (LEA) HYDROXYPROLINE-RICH GLYCOPROTEIN FAMILY-RELATED"/>
    <property type="match status" value="1"/>
</dbReference>
<dbReference type="EMBL" id="JADFTS010000009">
    <property type="protein sequence ID" value="KAF9588069.1"/>
    <property type="molecule type" value="Genomic_DNA"/>
</dbReference>
<reference evidence="4 5" key="1">
    <citation type="submission" date="2020-10" db="EMBL/GenBank/DDBJ databases">
        <title>The Coptis chinensis genome and diversification of protoberbering-type alkaloids.</title>
        <authorList>
            <person name="Wang B."/>
            <person name="Shu S."/>
            <person name="Song C."/>
            <person name="Liu Y."/>
        </authorList>
    </citation>
    <scope>NUCLEOTIDE SEQUENCE [LARGE SCALE GENOMIC DNA]</scope>
    <source>
        <strain evidence="4">HL-2020</strain>
        <tissue evidence="4">Leaf</tissue>
    </source>
</reference>
<comment type="subcellular location">
    <subcellularLocation>
        <location evidence="1">Membrane</location>
    </subcellularLocation>
</comment>
<comment type="caution">
    <text evidence="4">The sequence shown here is derived from an EMBL/GenBank/DDBJ whole genome shotgun (WGS) entry which is preliminary data.</text>
</comment>
<gene>
    <name evidence="4" type="ORF">IFM89_007310</name>
</gene>
<dbReference type="GO" id="GO:0098542">
    <property type="term" value="P:defense response to other organism"/>
    <property type="evidence" value="ECO:0007669"/>
    <property type="project" value="InterPro"/>
</dbReference>
<evidence type="ECO:0000313" key="5">
    <source>
        <dbReference type="Proteomes" id="UP000631114"/>
    </source>
</evidence>
<evidence type="ECO:0000256" key="3">
    <source>
        <dbReference type="SAM" id="Phobius"/>
    </source>
</evidence>
<accession>A0A835LDR5</accession>
<dbReference type="PANTHER" id="PTHR31415">
    <property type="entry name" value="OS05G0367900 PROTEIN"/>
    <property type="match status" value="1"/>
</dbReference>
<dbReference type="Proteomes" id="UP000631114">
    <property type="component" value="Unassembled WGS sequence"/>
</dbReference>
<keyword evidence="3" id="KW-1133">Transmembrane helix</keyword>
<keyword evidence="2 3" id="KW-0472">Membrane</keyword>
<evidence type="ECO:0008006" key="6">
    <source>
        <dbReference type="Google" id="ProtNLM"/>
    </source>
</evidence>
<dbReference type="AlphaFoldDB" id="A0A835LDR5"/>
<sequence length="209" mass="23063">MAEPQGCCSCCTGFIISLGLSALFLWLSLKPSKPTLSIEEFYVPALNKTAANDTKSDIITFTLKLNNKANKDKGVYYDALNVTLYHTQNLSNPVANVTIIPFYQGFKKHTSRKINVTASKAMPWSTALNEVSNGTVFRVDLKTKLRYKIILFKTKRHSIMVGGNITVTDQGSMVKPKKKGVKLSCGSVQVGRFAQVGGLVGFVLIFLWF</sequence>
<dbReference type="GO" id="GO:0009506">
    <property type="term" value="C:plasmodesma"/>
    <property type="evidence" value="ECO:0007669"/>
    <property type="project" value="TreeGrafter"/>
</dbReference>
<evidence type="ECO:0000256" key="2">
    <source>
        <dbReference type="ARBA" id="ARBA00023136"/>
    </source>
</evidence>
<name>A0A835LDR5_9MAGN</name>
<organism evidence="4 5">
    <name type="scientific">Coptis chinensis</name>
    <dbReference type="NCBI Taxonomy" id="261450"/>
    <lineage>
        <taxon>Eukaryota</taxon>
        <taxon>Viridiplantae</taxon>
        <taxon>Streptophyta</taxon>
        <taxon>Embryophyta</taxon>
        <taxon>Tracheophyta</taxon>
        <taxon>Spermatophyta</taxon>
        <taxon>Magnoliopsida</taxon>
        <taxon>Ranunculales</taxon>
        <taxon>Ranunculaceae</taxon>
        <taxon>Coptidoideae</taxon>
        <taxon>Coptis</taxon>
    </lineage>
</organism>
<evidence type="ECO:0000256" key="1">
    <source>
        <dbReference type="ARBA" id="ARBA00004370"/>
    </source>
</evidence>
<dbReference type="GO" id="GO:0005886">
    <property type="term" value="C:plasma membrane"/>
    <property type="evidence" value="ECO:0007669"/>
    <property type="project" value="TreeGrafter"/>
</dbReference>
<evidence type="ECO:0000313" key="4">
    <source>
        <dbReference type="EMBL" id="KAF9588069.1"/>
    </source>
</evidence>
<feature type="transmembrane region" description="Helical" evidence="3">
    <location>
        <begin position="12"/>
        <end position="29"/>
    </location>
</feature>